<dbReference type="OMA" id="YITENKG"/>
<feature type="transmembrane region" description="Helical" evidence="1">
    <location>
        <begin position="623"/>
        <end position="647"/>
    </location>
</feature>
<keyword evidence="1" id="KW-1133">Transmembrane helix</keyword>
<evidence type="ECO:0000313" key="3">
    <source>
        <dbReference type="EMBL" id="KNC27050.1"/>
    </source>
</evidence>
<dbReference type="GO" id="GO:0060271">
    <property type="term" value="P:cilium assembly"/>
    <property type="evidence" value="ECO:0007669"/>
    <property type="project" value="InterPro"/>
</dbReference>
<evidence type="ECO:0000256" key="2">
    <source>
        <dbReference type="SAM" id="SignalP"/>
    </source>
</evidence>
<dbReference type="STRING" id="7375.A0A0L0C442"/>
<dbReference type="PANTHER" id="PTHR21274:SF0">
    <property type="entry name" value="MECKELIN"/>
    <property type="match status" value="1"/>
</dbReference>
<protein>
    <recommendedName>
        <fullName evidence="5">Meckelin</fullName>
    </recommendedName>
</protein>
<feature type="chain" id="PRO_5005535645" description="Meckelin" evidence="2">
    <location>
        <begin position="25"/>
        <end position="1062"/>
    </location>
</feature>
<sequence>MCFLYMFIIALLTVFINLNCMVLSSKMDYEKNFNRSLFLFDDIKNCAKNEFYDLSYFQCSVCKRFGENLQTNKDRQAHVKMVGHLGSQVARGHHKCLKFFSEFSCGCTTSPTPTTVTVYDTFKPYITCSNLCNQKQMQKLTNTTSELIAKYCINNETVLPKLKCKFKYINRTMTVSPTQSLADFSRTIDVYYRNWLYDGLCDDCNIEYNFHYQDYCIANGLLRPFLSYNSFWQTTTSSQHFGELKFVAFFCMALNNQTACHQLANLCILSHYANDKNSPCSKFLYNQASDSVFRYGGSVDDLMSQQQMKPFLYYSKGKETLAELGAPIKGLTYTMDAKKTKHNHLKFFATTYALDGTLLRWGSLKLNDLNLCPYYKNSWSFVNFLRFAYKYDAIECSLTLEELIDLAKIYDNNRFISLFLNFTRNDDTDGVFLQTIPILIEDLLPENRRLQKEEYQLVKRFQLIQFHLRHGTLGPKAPAAYEDSHKLLLFRSLRYADKIELHYDIHKNNHISIPILKLHYRQIDFTNNTTLNSKYNFKLLITYERIGETAKGELVNEIALPLFLLIALVVALFKANNSRKRRTSSLVTTSSSTTPLTAATASQNNNDDDFCHFTFFTEFLLHLISYMALAFLICFLLHVFINSLVFLSQDNVKLTLPIVKDQRSLELIIYAALILKLIYVCIYFWRLSHFHIFFIDWERPRCGDTNHFNLKNNLETSSVCSSVRTYISDSNVSAWRSILLANEWIQLCGKQKTSRVLQGLTMVAVARILNIDNISHNDITLKIFYISLLYIVIYICQYVILSQILRRFTGNPIQKYIDHCSLANISIFTLIEPSFGYYIHGRSPHGFADSDMTTMLMQLQRETHSICGRRGLLSDTDQCYVIMPPKNLTHYFDKLLLPYQRSIGGNVGGGGGGVGSTAAHFQKEINSIEGNLEKTSVAYCSVNRFFCAFIDHGIKDMDYIIKEKTIVERLFDCEFENYLTDNKGTFYIDTSFSFTQMFLYGNEWQMFVLEFLLLLAIYLIFYNLLAAVIAVCIFNKIFQSFYRYAIKENISNKTLIDKRFLI</sequence>
<evidence type="ECO:0000313" key="4">
    <source>
        <dbReference type="Proteomes" id="UP000037069"/>
    </source>
</evidence>
<dbReference type="AlphaFoldDB" id="A0A0L0C442"/>
<dbReference type="Proteomes" id="UP000037069">
    <property type="component" value="Unassembled WGS sequence"/>
</dbReference>
<feature type="transmembrane region" description="Helical" evidence="1">
    <location>
        <begin position="667"/>
        <end position="685"/>
    </location>
</feature>
<keyword evidence="1" id="KW-0472">Membrane</keyword>
<keyword evidence="1" id="KW-0812">Transmembrane</keyword>
<evidence type="ECO:0000256" key="1">
    <source>
        <dbReference type="SAM" id="Phobius"/>
    </source>
</evidence>
<comment type="caution">
    <text evidence="3">The sequence shown here is derived from an EMBL/GenBank/DDBJ whole genome shotgun (WGS) entry which is preliminary data.</text>
</comment>
<name>A0A0L0C442_LUCCU</name>
<evidence type="ECO:0008006" key="5">
    <source>
        <dbReference type="Google" id="ProtNLM"/>
    </source>
</evidence>
<reference evidence="3 4" key="1">
    <citation type="journal article" date="2015" name="Nat. Commun.">
        <title>Lucilia cuprina genome unlocks parasitic fly biology to underpin future interventions.</title>
        <authorList>
            <person name="Anstead C.A."/>
            <person name="Korhonen P.K."/>
            <person name="Young N.D."/>
            <person name="Hall R.S."/>
            <person name="Jex A.R."/>
            <person name="Murali S.C."/>
            <person name="Hughes D.S."/>
            <person name="Lee S.F."/>
            <person name="Perry T."/>
            <person name="Stroehlein A.J."/>
            <person name="Ansell B.R."/>
            <person name="Breugelmans B."/>
            <person name="Hofmann A."/>
            <person name="Qu J."/>
            <person name="Dugan S."/>
            <person name="Lee S.L."/>
            <person name="Chao H."/>
            <person name="Dinh H."/>
            <person name="Han Y."/>
            <person name="Doddapaneni H.V."/>
            <person name="Worley K.C."/>
            <person name="Muzny D.M."/>
            <person name="Ioannidis P."/>
            <person name="Waterhouse R.M."/>
            <person name="Zdobnov E.M."/>
            <person name="James P.J."/>
            <person name="Bagnall N.H."/>
            <person name="Kotze A.C."/>
            <person name="Gibbs R.A."/>
            <person name="Richards S."/>
            <person name="Batterham P."/>
            <person name="Gasser R.B."/>
        </authorList>
    </citation>
    <scope>NUCLEOTIDE SEQUENCE [LARGE SCALE GENOMIC DNA]</scope>
    <source>
        <strain evidence="3 4">LS</strain>
        <tissue evidence="3">Full body</tissue>
    </source>
</reference>
<keyword evidence="4" id="KW-1185">Reference proteome</keyword>
<keyword evidence="2" id="KW-0732">Signal</keyword>
<feature type="transmembrane region" description="Helical" evidence="1">
    <location>
        <begin position="1011"/>
        <end position="1034"/>
    </location>
</feature>
<dbReference type="PANTHER" id="PTHR21274">
    <property type="entry name" value="MECKELIN"/>
    <property type="match status" value="1"/>
</dbReference>
<dbReference type="GO" id="GO:0036038">
    <property type="term" value="C:MKS complex"/>
    <property type="evidence" value="ECO:0007669"/>
    <property type="project" value="InterPro"/>
</dbReference>
<dbReference type="EMBL" id="JRES01000936">
    <property type="protein sequence ID" value="KNC27050.1"/>
    <property type="molecule type" value="Genomic_DNA"/>
</dbReference>
<accession>A0A0L0C442</accession>
<dbReference type="InterPro" id="IPR019170">
    <property type="entry name" value="Meckelin"/>
</dbReference>
<proteinExistence type="predicted"/>
<feature type="transmembrane region" description="Helical" evidence="1">
    <location>
        <begin position="783"/>
        <end position="805"/>
    </location>
</feature>
<dbReference type="Pfam" id="PF09773">
    <property type="entry name" value="Meckelin"/>
    <property type="match status" value="1"/>
</dbReference>
<feature type="signal peptide" evidence="2">
    <location>
        <begin position="1"/>
        <end position="24"/>
    </location>
</feature>
<gene>
    <name evidence="3" type="ORF">FF38_10788</name>
</gene>
<organism evidence="3 4">
    <name type="scientific">Lucilia cuprina</name>
    <name type="common">Green bottle fly</name>
    <name type="synonym">Australian sheep blowfly</name>
    <dbReference type="NCBI Taxonomy" id="7375"/>
    <lineage>
        <taxon>Eukaryota</taxon>
        <taxon>Metazoa</taxon>
        <taxon>Ecdysozoa</taxon>
        <taxon>Arthropoda</taxon>
        <taxon>Hexapoda</taxon>
        <taxon>Insecta</taxon>
        <taxon>Pterygota</taxon>
        <taxon>Neoptera</taxon>
        <taxon>Endopterygota</taxon>
        <taxon>Diptera</taxon>
        <taxon>Brachycera</taxon>
        <taxon>Muscomorpha</taxon>
        <taxon>Oestroidea</taxon>
        <taxon>Calliphoridae</taxon>
        <taxon>Luciliinae</taxon>
        <taxon>Lucilia</taxon>
    </lineage>
</organism>
<feature type="transmembrane region" description="Helical" evidence="1">
    <location>
        <begin position="558"/>
        <end position="575"/>
    </location>
</feature>